<evidence type="ECO:0000313" key="12">
    <source>
        <dbReference type="Proteomes" id="UP000531840"/>
    </source>
</evidence>
<dbReference type="InterPro" id="IPR041033">
    <property type="entry name" value="SpaA_PFL_dom_1"/>
</dbReference>
<protein>
    <submittedName>
        <fullName evidence="11">Cna B-type domain-containing protein</fullName>
    </submittedName>
</protein>
<evidence type="ECO:0000259" key="8">
    <source>
        <dbReference type="Pfam" id="PF00746"/>
    </source>
</evidence>
<evidence type="ECO:0000256" key="1">
    <source>
        <dbReference type="ARBA" id="ARBA00004168"/>
    </source>
</evidence>
<feature type="transmembrane region" description="Helical" evidence="7">
    <location>
        <begin position="2573"/>
        <end position="2595"/>
    </location>
</feature>
<proteinExistence type="inferred from homology"/>
<evidence type="ECO:0000256" key="6">
    <source>
        <dbReference type="ARBA" id="ARBA00023088"/>
    </source>
</evidence>
<evidence type="ECO:0000256" key="2">
    <source>
        <dbReference type="ARBA" id="ARBA00007257"/>
    </source>
</evidence>
<dbReference type="PANTHER" id="PTHR36108">
    <property type="entry name" value="COLOSSIN-B-RELATED"/>
    <property type="match status" value="1"/>
</dbReference>
<evidence type="ECO:0000313" key="11">
    <source>
        <dbReference type="EMBL" id="NYS47137.1"/>
    </source>
</evidence>
<feature type="domain" description="SpaA-like prealbumin fold" evidence="10">
    <location>
        <begin position="977"/>
        <end position="1062"/>
    </location>
</feature>
<dbReference type="CDD" id="cd00222">
    <property type="entry name" value="CollagenBindB"/>
    <property type="match status" value="2"/>
</dbReference>
<gene>
    <name evidence="11" type="ORF">HZY85_02870</name>
</gene>
<evidence type="ECO:0000256" key="7">
    <source>
        <dbReference type="SAM" id="Phobius"/>
    </source>
</evidence>
<evidence type="ECO:0000256" key="4">
    <source>
        <dbReference type="ARBA" id="ARBA00022525"/>
    </source>
</evidence>
<keyword evidence="7" id="KW-0472">Membrane</keyword>
<dbReference type="EMBL" id="JACBYF010000003">
    <property type="protein sequence ID" value="NYS47137.1"/>
    <property type="molecule type" value="Genomic_DNA"/>
</dbReference>
<dbReference type="InterPro" id="IPR008454">
    <property type="entry name" value="Collagen-bd_Cna-like_B-typ_dom"/>
</dbReference>
<dbReference type="Gene3D" id="2.60.40.1140">
    <property type="entry name" value="Collagen-binding surface protein Cna, B-type domain"/>
    <property type="match status" value="4"/>
</dbReference>
<dbReference type="Pfam" id="PF00746">
    <property type="entry name" value="Gram_pos_anchor"/>
    <property type="match status" value="1"/>
</dbReference>
<dbReference type="Pfam" id="PF17802">
    <property type="entry name" value="SpaA"/>
    <property type="match status" value="6"/>
</dbReference>
<feature type="domain" description="CNA-B" evidence="9">
    <location>
        <begin position="883"/>
        <end position="971"/>
    </location>
</feature>
<feature type="domain" description="CNA-B" evidence="9">
    <location>
        <begin position="430"/>
        <end position="503"/>
    </location>
</feature>
<keyword evidence="5" id="KW-0732">Signal</keyword>
<keyword evidence="7" id="KW-0812">Transmembrane</keyword>
<feature type="domain" description="Gram-positive cocci surface proteins LPxTG" evidence="8">
    <location>
        <begin position="2562"/>
        <end position="2599"/>
    </location>
</feature>
<dbReference type="PANTHER" id="PTHR36108:SF13">
    <property type="entry name" value="COLOSSIN-B-RELATED"/>
    <property type="match status" value="1"/>
</dbReference>
<sequence length="2601" mass="289738">MKNHKKTLKKIMSVFMVMMILLVSIFSDAKVSYSADGTFKLVLREQGTRNTIPNARFKIYKKSDRSKSWTATTNSSGYFEINLPEDVYVITQETTAPGFVKETGELSRTVYGDVKTMFVMENNRVGSNGITSNGVTTLRLKVVNSKNTAEVIPNAKFAVKSRLVNTTITSGPDGYAYLNGLEEGETYTITQIGEVDGYIPKPDDTTVYIPAPAGAKYPEFADVTIGNMPYDKGSFGILTLHTEEDYKQGGTKGKRIPNVKLKITDDLGNVQIGVTDENGTLKVKNVSFLRTYKAEILEVPYEYHRAHVFVENIKINQVGNTQTQTLYIPPSPKGILTINNTETGDFGVKISGGKFRLIHPDGTSREFTINNGVQTFNVPFTEGGKYKLIQLSSDNRHNIIGEPIEFEMSRPVEINVQNNLKDPSTEKTTVTVNKVWGDKPGSNISTKIKLYANGELVPNKEITVNSRDGNVKKYFRDLPKYDDKHQPINYTVKIDSINDWYTELDNPTYNEWTFTSYEGSLTGVCYVNPSKGLIFYSTANNVYMTENGDVLKKTLSFPQDGRYDPSFGHGVAYDRINGNLYGVNKDGYLSVIDVYKGPTGTVTKTVKLAELFEDAKQERVDGEFIQPNFRKVNTLETTIDGKYLIGRTLQGNNLYFYRISDIISASVGEGGTVRAAKTVYARHALANQSNAPVVDGDIIQLNNGDIVYSGHENQFFEGTLSAPQRSNYKFWLLKYRGNTNDVASGSYDRPIAIGQLENPGAANNWRDGQTFNFDKSIEGLVYVGGKLFFTSNQEHKGQTVEWNLGIVDNFDHYVNNPNPNAAIPFRLHSLKNTGQSNKVRTQDQINKYFGGSQALVNRITAFNSQFADMTGASREHCDPEVKVKGKKNWVGDNETVRPSSIEVQLYADGQPYVAKNGASSKATISAENGWAYQFLNLPKVNDRGQRINYTVREVSTPNNYLVEYNDNNITNIYLKGGFSIKKTNADKSQTLSGASFSLWNEDKSKQIVGSQVTTSNGILSFDNLPAGTYTLIEDTAPHGYRADNKEYKVVGTVNQQTKKVDFVVTANGTNVDKDGDNFVIKNSVPSFKVKLFKIDDTTNEKINLTSRFEFLDSSKQKLQDAELVDGEFLLTGTFASGKYYLREVEAPDEYIRIEEDIEINIDGDGRVYLGDNQANFVAAFGIDLTKNDTIELRVRNRKEDQRGRFVINKTGSDSPASMLPGARFSLIPTDEQGRVKQGEQAIEKTSDNKGRVIYSGLNPGFYRLEELEAPQNYTKTTRTWKIEVKTNGKTIITENPQVRSAFRSVELGDNFNSMFRMARSGNLPLTQNVNATDLRDFTLKQTISQASAPGKYKVDVEIVDKRDNAEIVVIVEDTNSSDRDVTRRYKYRDDASAIGYVKNNLLANLNIPNAKVTIIGANSVATTYVERQTKDQALANFTHMNGGDESNRNGLKAAFEKAQQIMQNSNAKNKTVVALTGRTISNQVENTDFAGIEGIINNLQDNLKVSVMATSEFIYRTVRGQGGNDQANFRDLLPTLGVDEGTFDDGRIKGYTKAFAQLVPERQMNRNPRAIMYARDANIHAAYESILPGIATKINENFDKARTVTPNIRLSSNVVFDRLENANGIAHNAGTITGTVNIPANNTVRFSYYVNSNLSSNNINYNVLENINASANMSENVYGTTGNFPIPKANIPGLTINVSKSWDNNILASDKVEATAVLKKGNQEVQRIVLAPSRSRGTFRTVPKFDANGRNIDYKVEEIQNSDILSSRNVPTTLNGNTSLSHNVNITTSYTTTSIRATKNWVSTEERDKLPVTVKLIAKVGDRVINVRDIGRQIPETKILNAQNSWTATFDNLPRVHNGAKLEYSVEETNVGTGENRLDYYEVSYTNGSESTVITNKKSPEVTVVNTRVNYKFKIKKVAYDNENQLLTGNSNTSARILILDSQKHPILGESANLTNGELIFQRNGSKYSPGVYYIKEERAPETYKLLDKLVKIEITEAGDVRILGYENENDDTLTTDDNMATISKSQTDSELIEIKVKNKKKKYPIKIVKIDTNGDKITTSETRFAIKSADSEGTNNVVNIGGEQNSSFRNGEHTFNPNGEGFPAGIYYIREISPPSGYVGLNRNIKVEITEQGVLKVDNQNISVGTDGLDKQDIKVGYDNNGLITLQVKNPKVVDFSIRKLNDNTNSLLNGVRFKLAPKDRNTPDPAFDNLNWHRNNMDGSEGTEQIDGQTRKVIRWTHKNDRSPGLRVQEGVYVLTEESAPNTHEPIKPFEILVDSTGVKANPGSDLEIKPNTVEWPSANTSGRPNIIIRNFKRPQITIEKVGEDGITKLAGVRLKIKSKDDATPKPLFDYVTWHERNMSAIIPSAIDEKWISWQTHATEVPGLVLREGTYIVEEESVPDGYAKFKPFEISVNQAGEMTVQNNTNKQGIVSNITQDSGAQRLRLVLKNEKNPKVKIKKVSTLGNTPLDGVKFQLFEADGNTPIGEEKTTANKGVVEFDNLVINKYYIIKETQTLSTHVLNDKKYRFKINTDGNIEVDNKDDKFVIENKELSTNVVLIKNEPKENEYPATGGFGTILTTIFGLLIASVSSAMIYRRKRQG</sequence>
<dbReference type="InterPro" id="IPR013783">
    <property type="entry name" value="Ig-like_fold"/>
</dbReference>
<comment type="similarity">
    <text evidence="2">Belongs to the serine-aspartate repeat-containing protein (SDr) family.</text>
</comment>
<evidence type="ECO:0000259" key="10">
    <source>
        <dbReference type="Pfam" id="PF17802"/>
    </source>
</evidence>
<dbReference type="Proteomes" id="UP000531840">
    <property type="component" value="Unassembled WGS sequence"/>
</dbReference>
<evidence type="ECO:0000259" key="9">
    <source>
        <dbReference type="Pfam" id="PF05738"/>
    </source>
</evidence>
<feature type="domain" description="CNA-B" evidence="9">
    <location>
        <begin position="1696"/>
        <end position="1762"/>
    </location>
</feature>
<keyword evidence="3" id="KW-0134">Cell wall</keyword>
<comment type="caution">
    <text evidence="11">The sequence shown here is derived from an EMBL/GenBank/DDBJ whole genome shotgun (WGS) entry which is preliminary data.</text>
</comment>
<dbReference type="NCBIfam" id="TIGR01167">
    <property type="entry name" value="LPXTG_anchor"/>
    <property type="match status" value="1"/>
</dbReference>
<dbReference type="Gene3D" id="2.60.40.10">
    <property type="entry name" value="Immunoglobulins"/>
    <property type="match status" value="9"/>
</dbReference>
<reference evidence="11 12" key="1">
    <citation type="submission" date="2020-07" db="EMBL/GenBank/DDBJ databases">
        <title>MOT database genomes.</title>
        <authorList>
            <person name="Joseph S."/>
            <person name="Aduse-Opoku J."/>
            <person name="Hashim A."/>
            <person name="Wade W."/>
            <person name="Curtis M."/>
        </authorList>
    </citation>
    <scope>NUCLEOTIDE SEQUENCE [LARGE SCALE GENOMIC DNA]</scope>
    <source>
        <strain evidence="11 12">CIP 106318</strain>
    </source>
</reference>
<keyword evidence="7" id="KW-1133">Transmembrane helix</keyword>
<comment type="subcellular location">
    <subcellularLocation>
        <location evidence="1">Secreted</location>
        <location evidence="1">Cell wall</location>
        <topology evidence="1">Peptidoglycan-anchor</topology>
    </subcellularLocation>
</comment>
<feature type="domain" description="SpaA-like prealbumin fold" evidence="10">
    <location>
        <begin position="2318"/>
        <end position="2425"/>
    </location>
</feature>
<feature type="domain" description="SpaA-like prealbumin fold" evidence="10">
    <location>
        <begin position="2455"/>
        <end position="2543"/>
    </location>
</feature>
<name>A0ABX2SYN9_9BACL</name>
<dbReference type="RefSeq" id="WP_179940674.1">
    <property type="nucleotide sequence ID" value="NZ_JACBYF010000003.1"/>
</dbReference>
<feature type="domain" description="SpaA-like prealbumin fold" evidence="10">
    <location>
        <begin position="1088"/>
        <end position="1167"/>
    </location>
</feature>
<dbReference type="Pfam" id="PF05738">
    <property type="entry name" value="Cna_B"/>
    <property type="match status" value="4"/>
</dbReference>
<organism evidence="11 12">
    <name type="scientific">Gemelliphila palaticanis</name>
    <dbReference type="NCBI Taxonomy" id="81950"/>
    <lineage>
        <taxon>Bacteria</taxon>
        <taxon>Bacillati</taxon>
        <taxon>Bacillota</taxon>
        <taxon>Bacilli</taxon>
        <taxon>Bacillales</taxon>
        <taxon>Gemellaceae</taxon>
        <taxon>Gemelliphila</taxon>
    </lineage>
</organism>
<keyword evidence="4" id="KW-0964">Secreted</keyword>
<keyword evidence="12" id="KW-1185">Reference proteome</keyword>
<evidence type="ECO:0000256" key="5">
    <source>
        <dbReference type="ARBA" id="ARBA00022729"/>
    </source>
</evidence>
<dbReference type="InterPro" id="IPR019931">
    <property type="entry name" value="LPXTG_anchor"/>
</dbReference>
<accession>A0ABX2SYN9</accession>
<keyword evidence="6" id="KW-0572">Peptidoglycan-anchor</keyword>
<evidence type="ECO:0000256" key="3">
    <source>
        <dbReference type="ARBA" id="ARBA00022512"/>
    </source>
</evidence>
<feature type="domain" description="SpaA-like prealbumin fold" evidence="10">
    <location>
        <begin position="1205"/>
        <end position="1291"/>
    </location>
</feature>
<feature type="domain" description="SpaA-like prealbumin fold" evidence="10">
    <location>
        <begin position="2046"/>
        <end position="2141"/>
    </location>
</feature>
<dbReference type="SUPFAM" id="SSF49478">
    <property type="entry name" value="Cna protein B-type domain"/>
    <property type="match status" value="4"/>
</dbReference>
<feature type="domain" description="CNA-B" evidence="9">
    <location>
        <begin position="1795"/>
        <end position="1897"/>
    </location>
</feature>